<evidence type="ECO:0000313" key="2">
    <source>
        <dbReference type="EMBL" id="AFK54258.1"/>
    </source>
</evidence>
<accession>I3TNC0</accession>
<protein>
    <submittedName>
        <fullName evidence="2">Uncharacterized protein</fullName>
    </submittedName>
</protein>
<keyword evidence="3" id="KW-1185">Reference proteome</keyword>
<dbReference type="STRING" id="1110502.TMO_2420"/>
<dbReference type="KEGG" id="tmo:TMO_2420"/>
<reference evidence="2 3" key="1">
    <citation type="journal article" date="2012" name="J. Am. Chem. Soc.">
        <title>Bacterial biosynthesis and maturation of the didemnin anti-cancer agents.</title>
        <authorList>
            <person name="Xu Y."/>
            <person name="Kersten R.D."/>
            <person name="Nam S.J."/>
            <person name="Lu L."/>
            <person name="Al-Suwailem A.M."/>
            <person name="Zheng H."/>
            <person name="Fenical W."/>
            <person name="Dorrestein P.C."/>
            <person name="Moore B.S."/>
            <person name="Qian P.Y."/>
        </authorList>
    </citation>
    <scope>NUCLEOTIDE SEQUENCE [LARGE SCALE GENOMIC DNA]</scope>
    <source>
        <strain evidence="2 3">KA081020-065</strain>
    </source>
</reference>
<dbReference type="RefSeq" id="WP_014745935.1">
    <property type="nucleotide sequence ID" value="NC_017956.1"/>
</dbReference>
<dbReference type="EMBL" id="CP003236">
    <property type="protein sequence ID" value="AFK54258.1"/>
    <property type="molecule type" value="Genomic_DNA"/>
</dbReference>
<gene>
    <name evidence="2" type="ordered locus">TMO_2420</name>
</gene>
<sequence length="51" mass="5529">MDKTVKRTSDGAGNTGREAWIKPEIETLNAREAMIPKIEEPEGGSGSIFPI</sequence>
<dbReference type="Proteomes" id="UP000005258">
    <property type="component" value="Chromosome"/>
</dbReference>
<evidence type="ECO:0000313" key="3">
    <source>
        <dbReference type="Proteomes" id="UP000005258"/>
    </source>
</evidence>
<evidence type="ECO:0000256" key="1">
    <source>
        <dbReference type="SAM" id="MobiDB-lite"/>
    </source>
</evidence>
<proteinExistence type="predicted"/>
<organism evidence="2 3">
    <name type="scientific">Tistrella mobilis (strain KA081020-065)</name>
    <dbReference type="NCBI Taxonomy" id="1110502"/>
    <lineage>
        <taxon>Bacteria</taxon>
        <taxon>Pseudomonadati</taxon>
        <taxon>Pseudomonadota</taxon>
        <taxon>Alphaproteobacteria</taxon>
        <taxon>Geminicoccales</taxon>
        <taxon>Geminicoccaceae</taxon>
        <taxon>Tistrella</taxon>
    </lineage>
</organism>
<dbReference type="HOGENOM" id="CLU_3104955_0_0_5"/>
<dbReference type="AlphaFoldDB" id="I3TNC0"/>
<feature type="region of interest" description="Disordered" evidence="1">
    <location>
        <begin position="1"/>
        <end position="20"/>
    </location>
</feature>
<name>I3TNC0_TISMK</name>